<proteinExistence type="predicted"/>
<feature type="signal peptide" evidence="1">
    <location>
        <begin position="1"/>
        <end position="17"/>
    </location>
</feature>
<reference evidence="2" key="1">
    <citation type="submission" date="2022-10" db="EMBL/GenBank/DDBJ databases">
        <title>Complete genome of Ep21-8.</title>
        <authorList>
            <person name="Kang Y.-R."/>
            <person name="Kim D.-H."/>
        </authorList>
    </citation>
    <scope>NUCLEOTIDE SEQUENCE</scope>
    <source>
        <strain evidence="2">Ep21-8</strain>
    </source>
</reference>
<protein>
    <submittedName>
        <fullName evidence="2">Uncharacterized protein</fullName>
    </submittedName>
</protein>
<dbReference type="Proteomes" id="UP001223683">
    <property type="component" value="Chromosome"/>
</dbReference>
<dbReference type="AlphaFoldDB" id="A0AAQ3H3T6"/>
<evidence type="ECO:0000313" key="2">
    <source>
        <dbReference type="EMBL" id="WDU91144.1"/>
    </source>
</evidence>
<feature type="chain" id="PRO_5043000803" evidence="1">
    <location>
        <begin position="18"/>
        <end position="156"/>
    </location>
</feature>
<sequence>MKILIPAVLFVSTAVSAKCLNHDPAFPGSYLGGMENAMVVAPTESGYVGMPMTDYVCSQYYILNNPVVRINVRGGNTKLRNQVVTIDIMGRYMNSGNPAFVRLARISQTQFQPLQSESKNFTPASNLENVKELVSGLQSSGYSYVDSAFMNPSNTW</sequence>
<organism evidence="2 3">
    <name type="scientific">Edwardsiella piscicida</name>
    <dbReference type="NCBI Taxonomy" id="1263550"/>
    <lineage>
        <taxon>Bacteria</taxon>
        <taxon>Pseudomonadati</taxon>
        <taxon>Pseudomonadota</taxon>
        <taxon>Gammaproteobacteria</taxon>
        <taxon>Enterobacterales</taxon>
        <taxon>Hafniaceae</taxon>
        <taxon>Edwardsiella</taxon>
    </lineage>
</organism>
<dbReference type="GeneID" id="72526947"/>
<gene>
    <name evidence="2" type="ORF">PWJ79_00255</name>
</gene>
<name>A0AAQ3H3T6_EDWPI</name>
<accession>A0AAQ3H3T6</accession>
<evidence type="ECO:0000256" key="1">
    <source>
        <dbReference type="SAM" id="SignalP"/>
    </source>
</evidence>
<dbReference type="RefSeq" id="WP_226989542.1">
    <property type="nucleotide sequence ID" value="NC_013508.1"/>
</dbReference>
<evidence type="ECO:0000313" key="3">
    <source>
        <dbReference type="Proteomes" id="UP001223683"/>
    </source>
</evidence>
<keyword evidence="1" id="KW-0732">Signal</keyword>
<dbReference type="EMBL" id="CP118390">
    <property type="protein sequence ID" value="WDU91144.1"/>
    <property type="molecule type" value="Genomic_DNA"/>
</dbReference>